<protein>
    <submittedName>
        <fullName evidence="2">Uncharacterized protein</fullName>
    </submittedName>
</protein>
<accession>A0ABS8SSE3</accession>
<dbReference type="Proteomes" id="UP000823775">
    <property type="component" value="Unassembled WGS sequence"/>
</dbReference>
<evidence type="ECO:0000313" key="2">
    <source>
        <dbReference type="EMBL" id="MCD7461828.1"/>
    </source>
</evidence>
<comment type="caution">
    <text evidence="2">The sequence shown here is derived from an EMBL/GenBank/DDBJ whole genome shotgun (WGS) entry which is preliminary data.</text>
</comment>
<proteinExistence type="predicted"/>
<name>A0ABS8SSE3_DATST</name>
<feature type="region of interest" description="Disordered" evidence="1">
    <location>
        <begin position="88"/>
        <end position="120"/>
    </location>
</feature>
<dbReference type="EMBL" id="JACEIK010000757">
    <property type="protein sequence ID" value="MCD7461828.1"/>
    <property type="molecule type" value="Genomic_DNA"/>
</dbReference>
<organism evidence="2 3">
    <name type="scientific">Datura stramonium</name>
    <name type="common">Jimsonweed</name>
    <name type="synonym">Common thornapple</name>
    <dbReference type="NCBI Taxonomy" id="4076"/>
    <lineage>
        <taxon>Eukaryota</taxon>
        <taxon>Viridiplantae</taxon>
        <taxon>Streptophyta</taxon>
        <taxon>Embryophyta</taxon>
        <taxon>Tracheophyta</taxon>
        <taxon>Spermatophyta</taxon>
        <taxon>Magnoliopsida</taxon>
        <taxon>eudicotyledons</taxon>
        <taxon>Gunneridae</taxon>
        <taxon>Pentapetalae</taxon>
        <taxon>asterids</taxon>
        <taxon>lamiids</taxon>
        <taxon>Solanales</taxon>
        <taxon>Solanaceae</taxon>
        <taxon>Solanoideae</taxon>
        <taxon>Datureae</taxon>
        <taxon>Datura</taxon>
    </lineage>
</organism>
<sequence>MHGNFFDGYLQTLVDAAGPISTMISDVAHQECSNAVPQTRNPSTPMVMLSEKCKGKGPQLLIKAPTEQVYDQDYQGGKGSFPLSVVAHVSKKRSSQDESNSSHGDHCWKKERPYSDKSGDTDLAVIKIHDSVDSPSRTFTSNGGRALSRERVRARLSSNLQKHPTASVSVFDRKKVVLSYSKMFISELWTVIRGKLFGSNVDCASSLKEEVQVILDEIDGKDVDVSPLMKLLKSFFKLAAIYDQARLTLHDKDMEAARKELSITTGERLSNAMLEEHEMIE</sequence>
<gene>
    <name evidence="2" type="ORF">HAX54_047182</name>
</gene>
<feature type="compositionally biased region" description="Basic and acidic residues" evidence="1">
    <location>
        <begin position="103"/>
        <end position="120"/>
    </location>
</feature>
<reference evidence="2 3" key="1">
    <citation type="journal article" date="2021" name="BMC Genomics">
        <title>Datura genome reveals duplications of psychoactive alkaloid biosynthetic genes and high mutation rate following tissue culture.</title>
        <authorList>
            <person name="Rajewski A."/>
            <person name="Carter-House D."/>
            <person name="Stajich J."/>
            <person name="Litt A."/>
        </authorList>
    </citation>
    <scope>NUCLEOTIDE SEQUENCE [LARGE SCALE GENOMIC DNA]</scope>
    <source>
        <strain evidence="2">AR-01</strain>
    </source>
</reference>
<keyword evidence="3" id="KW-1185">Reference proteome</keyword>
<evidence type="ECO:0000256" key="1">
    <source>
        <dbReference type="SAM" id="MobiDB-lite"/>
    </source>
</evidence>
<evidence type="ECO:0000313" key="3">
    <source>
        <dbReference type="Proteomes" id="UP000823775"/>
    </source>
</evidence>